<dbReference type="EMBL" id="BLXT01005511">
    <property type="protein sequence ID" value="GFO23349.1"/>
    <property type="molecule type" value="Genomic_DNA"/>
</dbReference>
<gene>
    <name evidence="2" type="ORF">PoB_004985400</name>
</gene>
<dbReference type="AlphaFoldDB" id="A0AAV4BX25"/>
<keyword evidence="1" id="KW-0472">Membrane</keyword>
<name>A0AAV4BX25_9GAST</name>
<proteinExistence type="predicted"/>
<feature type="transmembrane region" description="Helical" evidence="1">
    <location>
        <begin position="7"/>
        <end position="25"/>
    </location>
</feature>
<organism evidence="2 3">
    <name type="scientific">Plakobranchus ocellatus</name>
    <dbReference type="NCBI Taxonomy" id="259542"/>
    <lineage>
        <taxon>Eukaryota</taxon>
        <taxon>Metazoa</taxon>
        <taxon>Spiralia</taxon>
        <taxon>Lophotrochozoa</taxon>
        <taxon>Mollusca</taxon>
        <taxon>Gastropoda</taxon>
        <taxon>Heterobranchia</taxon>
        <taxon>Euthyneura</taxon>
        <taxon>Panpulmonata</taxon>
        <taxon>Sacoglossa</taxon>
        <taxon>Placobranchoidea</taxon>
        <taxon>Plakobranchidae</taxon>
        <taxon>Plakobranchus</taxon>
    </lineage>
</organism>
<protein>
    <submittedName>
        <fullName evidence="2">Uncharacterized protein</fullName>
    </submittedName>
</protein>
<evidence type="ECO:0000313" key="2">
    <source>
        <dbReference type="EMBL" id="GFO23349.1"/>
    </source>
</evidence>
<keyword evidence="1" id="KW-0812">Transmembrane</keyword>
<comment type="caution">
    <text evidence="2">The sequence shown here is derived from an EMBL/GenBank/DDBJ whole genome shotgun (WGS) entry which is preliminary data.</text>
</comment>
<keyword evidence="3" id="KW-1185">Reference proteome</keyword>
<dbReference type="Proteomes" id="UP000735302">
    <property type="component" value="Unassembled WGS sequence"/>
</dbReference>
<keyword evidence="1" id="KW-1133">Transmembrane helix</keyword>
<sequence length="113" mass="12945">MAFNCSYTVRIAVVFVFLCIAIYNADSCVIRRSEPIDGNSETVHSRLKLTSWEDFDTGKPLVIAAATLQFVKEDTIMLHLRDFFLISAFQSLPSYVPWTWFFGEEIPPQSLIF</sequence>
<evidence type="ECO:0000256" key="1">
    <source>
        <dbReference type="SAM" id="Phobius"/>
    </source>
</evidence>
<reference evidence="2 3" key="1">
    <citation type="journal article" date="2021" name="Elife">
        <title>Chloroplast acquisition without the gene transfer in kleptoplastic sea slugs, Plakobranchus ocellatus.</title>
        <authorList>
            <person name="Maeda T."/>
            <person name="Takahashi S."/>
            <person name="Yoshida T."/>
            <person name="Shimamura S."/>
            <person name="Takaki Y."/>
            <person name="Nagai Y."/>
            <person name="Toyoda A."/>
            <person name="Suzuki Y."/>
            <person name="Arimoto A."/>
            <person name="Ishii H."/>
            <person name="Satoh N."/>
            <person name="Nishiyama T."/>
            <person name="Hasebe M."/>
            <person name="Maruyama T."/>
            <person name="Minagawa J."/>
            <person name="Obokata J."/>
            <person name="Shigenobu S."/>
        </authorList>
    </citation>
    <scope>NUCLEOTIDE SEQUENCE [LARGE SCALE GENOMIC DNA]</scope>
</reference>
<evidence type="ECO:0000313" key="3">
    <source>
        <dbReference type="Proteomes" id="UP000735302"/>
    </source>
</evidence>
<accession>A0AAV4BX25</accession>